<reference evidence="2 3" key="1">
    <citation type="submission" date="2019-02" db="EMBL/GenBank/DDBJ databases">
        <title>Genomic Encyclopedia of Type Strains, Phase IV (KMG-IV): sequencing the most valuable type-strain genomes for metagenomic binning, comparative biology and taxonomic classification.</title>
        <authorList>
            <person name="Goeker M."/>
        </authorList>
    </citation>
    <scope>NUCLEOTIDE SEQUENCE [LARGE SCALE GENOMIC DNA]</scope>
    <source>
        <strain evidence="2 3">K24</strain>
    </source>
</reference>
<evidence type="ECO:0000313" key="3">
    <source>
        <dbReference type="Proteomes" id="UP000292445"/>
    </source>
</evidence>
<dbReference type="CDD" id="cd07012">
    <property type="entry name" value="PBP2_Bug_TTT"/>
    <property type="match status" value="1"/>
</dbReference>
<keyword evidence="2" id="KW-0675">Receptor</keyword>
<proteinExistence type="inferred from homology"/>
<dbReference type="Proteomes" id="UP000292445">
    <property type="component" value="Unassembled WGS sequence"/>
</dbReference>
<dbReference type="Gene3D" id="3.40.190.10">
    <property type="entry name" value="Periplasmic binding protein-like II"/>
    <property type="match status" value="1"/>
</dbReference>
<dbReference type="PANTHER" id="PTHR42928:SF5">
    <property type="entry name" value="BLR1237 PROTEIN"/>
    <property type="match status" value="1"/>
</dbReference>
<dbReference type="InterPro" id="IPR042100">
    <property type="entry name" value="Bug_dom1"/>
</dbReference>
<dbReference type="Pfam" id="PF03401">
    <property type="entry name" value="TctC"/>
    <property type="match status" value="1"/>
</dbReference>
<dbReference type="Gene3D" id="3.40.190.150">
    <property type="entry name" value="Bordetella uptake gene, domain 1"/>
    <property type="match status" value="1"/>
</dbReference>
<name>A0A4Q7NIU4_9BURK</name>
<sequence length="329" mass="34904">MPMRPGDFRRVSRTGMRMIAGGLLALALFAGAAAYYRRVATPVTLIVPYAAGGSMDLSARVLAKQLSEALRRQVVLEFIGGAGGILAVQKVLHAKPDGNTYLYGSGNAVLLSPLQIPGAGFTSHDLVPVAPVSSSHLTLMARADLHAQTMDELIELVRREKRPLMIGTPGASTLHHLLALSMAAQLGGKAEAIPYVKTSTLLQDLGGGRLDLAILALPAATGVDAARGKILGLFSTKRSPLFPGIPTVNENASLRFWVVDPWTGIFAQRGTPPREIAHIKRAMKRVLMSPELSRVQATLGVVSADPKSIDGFDALVAAEAQRFAAMVKH</sequence>
<keyword evidence="3" id="KW-1185">Reference proteome</keyword>
<dbReference type="EMBL" id="SGXC01000001">
    <property type="protein sequence ID" value="RZS84849.1"/>
    <property type="molecule type" value="Genomic_DNA"/>
</dbReference>
<dbReference type="InterPro" id="IPR005064">
    <property type="entry name" value="BUG"/>
</dbReference>
<organism evidence="2 3">
    <name type="scientific">Pigmentiphaga kullae</name>
    <dbReference type="NCBI Taxonomy" id="151784"/>
    <lineage>
        <taxon>Bacteria</taxon>
        <taxon>Pseudomonadati</taxon>
        <taxon>Pseudomonadota</taxon>
        <taxon>Betaproteobacteria</taxon>
        <taxon>Burkholderiales</taxon>
        <taxon>Alcaligenaceae</taxon>
        <taxon>Pigmentiphaga</taxon>
    </lineage>
</organism>
<protein>
    <submittedName>
        <fullName evidence="2">Tripartite-type tricarboxylate transporter receptor subunit TctC</fullName>
    </submittedName>
</protein>
<dbReference type="PANTHER" id="PTHR42928">
    <property type="entry name" value="TRICARBOXYLATE-BINDING PROTEIN"/>
    <property type="match status" value="1"/>
</dbReference>
<accession>A0A4Q7NIU4</accession>
<gene>
    <name evidence="2" type="ORF">EV675_0870</name>
</gene>
<dbReference type="SUPFAM" id="SSF53850">
    <property type="entry name" value="Periplasmic binding protein-like II"/>
    <property type="match status" value="1"/>
</dbReference>
<comment type="similarity">
    <text evidence="1">Belongs to the UPF0065 (bug) family.</text>
</comment>
<evidence type="ECO:0000256" key="1">
    <source>
        <dbReference type="ARBA" id="ARBA00006987"/>
    </source>
</evidence>
<evidence type="ECO:0000313" key="2">
    <source>
        <dbReference type="EMBL" id="RZS84849.1"/>
    </source>
</evidence>
<dbReference type="AlphaFoldDB" id="A0A4Q7NIU4"/>
<comment type="caution">
    <text evidence="2">The sequence shown here is derived from an EMBL/GenBank/DDBJ whole genome shotgun (WGS) entry which is preliminary data.</text>
</comment>